<comment type="caution">
    <text evidence="4">The sequence shown here is derived from an EMBL/GenBank/DDBJ whole genome shotgun (WGS) entry which is preliminary data.</text>
</comment>
<evidence type="ECO:0000256" key="1">
    <source>
        <dbReference type="ARBA" id="ARBA00006295"/>
    </source>
</evidence>
<dbReference type="InterPro" id="IPR036086">
    <property type="entry name" value="ParB/Sulfiredoxin_sf"/>
</dbReference>
<dbReference type="Pfam" id="PF02195">
    <property type="entry name" value="ParB_N"/>
    <property type="match status" value="1"/>
</dbReference>
<evidence type="ECO:0000259" key="3">
    <source>
        <dbReference type="SMART" id="SM00470"/>
    </source>
</evidence>
<protein>
    <recommendedName>
        <fullName evidence="3">ParB-like N-terminal domain-containing protein</fullName>
    </recommendedName>
</protein>
<dbReference type="RefSeq" id="WP_052825819.1">
    <property type="nucleotide sequence ID" value="NZ_AWFK01000003.1"/>
</dbReference>
<dbReference type="InterPro" id="IPR003115">
    <property type="entry name" value="ParB_N"/>
</dbReference>
<dbReference type="Gene3D" id="1.10.10.2830">
    <property type="match status" value="1"/>
</dbReference>
<feature type="domain" description="ParB-like N-terminal" evidence="3">
    <location>
        <begin position="9"/>
        <end position="99"/>
    </location>
</feature>
<accession>A0AB34TAV6</accession>
<proteinExistence type="inferred from homology"/>
<feature type="region of interest" description="Disordered" evidence="2">
    <location>
        <begin position="280"/>
        <end position="302"/>
    </location>
</feature>
<evidence type="ECO:0000256" key="2">
    <source>
        <dbReference type="SAM" id="MobiDB-lite"/>
    </source>
</evidence>
<reference evidence="4 5" key="1">
    <citation type="journal article" date="2015" name="Int J Genomics">
        <title>Comparative Genomics Revealed Genetic Diversity and Species/Strain-Level Differences in Carbohydrate Metabolism of Three Probiotic Bifidobacterial Species.</title>
        <authorList>
            <person name="Odamaki T."/>
            <person name="Horigome A."/>
            <person name="Sugahara H."/>
            <person name="Hashikura N."/>
            <person name="Minami J."/>
            <person name="Xiao J.Z."/>
            <person name="Abe F."/>
        </authorList>
    </citation>
    <scope>NUCLEOTIDE SEQUENCE [LARGE SCALE GENOMIC DNA]</scope>
    <source>
        <strain evidence="4 5">MCC 0483</strain>
    </source>
</reference>
<name>A0AB34TAV6_9BIFI</name>
<dbReference type="SMART" id="SM00470">
    <property type="entry name" value="ParB"/>
    <property type="match status" value="1"/>
</dbReference>
<dbReference type="InterPro" id="IPR050336">
    <property type="entry name" value="Chromosome_partition/occlusion"/>
</dbReference>
<dbReference type="PANTHER" id="PTHR33375">
    <property type="entry name" value="CHROMOSOME-PARTITIONING PROTEIN PARB-RELATED"/>
    <property type="match status" value="1"/>
</dbReference>
<dbReference type="Gene3D" id="3.90.1530.30">
    <property type="match status" value="1"/>
</dbReference>
<dbReference type="GO" id="GO:0007059">
    <property type="term" value="P:chromosome segregation"/>
    <property type="evidence" value="ECO:0007669"/>
    <property type="project" value="TreeGrafter"/>
</dbReference>
<dbReference type="PANTHER" id="PTHR33375:SF1">
    <property type="entry name" value="CHROMOSOME-PARTITIONING PROTEIN PARB-RELATED"/>
    <property type="match status" value="1"/>
</dbReference>
<comment type="similarity">
    <text evidence="1">Belongs to the ParB family.</text>
</comment>
<gene>
    <name evidence="4" type="ORF">BAAM0483_01465</name>
</gene>
<sequence>MSYQSDHIVDIDISRLHPHPANPRHDLGDTDELAASIRLNGLLSPISVVADPEHEGDYRIIAGHRRHKASVDAGLTSLPCMILHLDEREQREAMLTENTQREQLTVIEEAQAIQGLLDLGATQADTAARLGRSATWVGQRAKIAKNLPADAQAHLDTTQPTLDQCMTIAGYADLPDLQARLIDALAASENEYRSMLHTAKDERKRIAKVEAIKGRLNRHAIPFSEAEAMQPTPRGQRSVEWLSITVTSIDEILTRIDSAHDHNADLTAIIENGRWLSIHAPKSQDEQDAEREREEAKQREIDQRRARLDAWDRFYERAQSLRLDWWHAHLHQLSDKRKALILAHQVIDLEHQVYYYCGVSENMQRIIEHITGLPFDQPLDTELDDETRLAILEARAEDDPLTWAAALAIANLETILSRFKKEDDGLQRLRAYYKLLESFGYETTRDEQLALYDNYDPLKTEGR</sequence>
<dbReference type="GO" id="GO:0005694">
    <property type="term" value="C:chromosome"/>
    <property type="evidence" value="ECO:0007669"/>
    <property type="project" value="TreeGrafter"/>
</dbReference>
<dbReference type="GO" id="GO:0045881">
    <property type="term" value="P:positive regulation of sporulation resulting in formation of a cellular spore"/>
    <property type="evidence" value="ECO:0007669"/>
    <property type="project" value="TreeGrafter"/>
</dbReference>
<dbReference type="NCBIfam" id="TIGR00180">
    <property type="entry name" value="parB_part"/>
    <property type="match status" value="1"/>
</dbReference>
<dbReference type="AlphaFoldDB" id="A0AB34TAV6"/>
<feature type="compositionally biased region" description="Basic and acidic residues" evidence="2">
    <location>
        <begin position="282"/>
        <end position="302"/>
    </location>
</feature>
<organism evidence="4 5">
    <name type="scientific">Bifidobacterium animalis subsp. animalis MCC 0483</name>
    <dbReference type="NCBI Taxonomy" id="1365955"/>
    <lineage>
        <taxon>Bacteria</taxon>
        <taxon>Bacillati</taxon>
        <taxon>Actinomycetota</taxon>
        <taxon>Actinomycetes</taxon>
        <taxon>Bifidobacteriales</taxon>
        <taxon>Bifidobacteriaceae</taxon>
        <taxon>Bifidobacterium</taxon>
    </lineage>
</organism>
<dbReference type="InterPro" id="IPR004437">
    <property type="entry name" value="ParB/RepB/Spo0J"/>
</dbReference>
<dbReference type="EMBL" id="AWFK01000003">
    <property type="protein sequence ID" value="KOA51665.1"/>
    <property type="molecule type" value="Genomic_DNA"/>
</dbReference>
<dbReference type="GO" id="GO:0003677">
    <property type="term" value="F:DNA binding"/>
    <property type="evidence" value="ECO:0007669"/>
    <property type="project" value="InterPro"/>
</dbReference>
<evidence type="ECO:0000313" key="4">
    <source>
        <dbReference type="EMBL" id="KOA51665.1"/>
    </source>
</evidence>
<dbReference type="SUPFAM" id="SSF110849">
    <property type="entry name" value="ParB/Sulfiredoxin"/>
    <property type="match status" value="1"/>
</dbReference>
<dbReference type="Proteomes" id="UP000037239">
    <property type="component" value="Unassembled WGS sequence"/>
</dbReference>
<evidence type="ECO:0000313" key="5">
    <source>
        <dbReference type="Proteomes" id="UP000037239"/>
    </source>
</evidence>